<dbReference type="GO" id="GO:0032267">
    <property type="term" value="F:tRNA(Ile)-lysidine synthase activity"/>
    <property type="evidence" value="ECO:0007669"/>
    <property type="project" value="UniProtKB-EC"/>
</dbReference>
<dbReference type="GO" id="GO:0005524">
    <property type="term" value="F:ATP binding"/>
    <property type="evidence" value="ECO:0007669"/>
    <property type="project" value="UniProtKB-KW"/>
</dbReference>
<dbReference type="SUPFAM" id="SSF56037">
    <property type="entry name" value="PheT/TilS domain"/>
    <property type="match status" value="1"/>
</dbReference>
<sequence length="425" mass="47812">MDSHVLLHYLATHQAQWRQQTLEAIYVDHGLHVESAAWAKHCADICQALHVPFRVLKVDARPTAGESPEATARQVRYAALTATLKPDTALLTAHHRDDQAETLLLQLLRGAGVHGLAAMPAATQLGQGWLLRPMLSTDHTELHAYAHHYRLHWIEDASNTNTLIDRNYLRHRVLPLLRERWPAANCTLARSALWCAEAAAWLDADAITDLNTAISHRPDGLLISSLRTLNAPRQRNLIRYWLRRLGIPIPDTRQLTQLIRDMLGAAPDRQPCVRWLGGETRRYRDILYAMPPIQPHDRQGTFTWYNVTGHTVLNLPNLGQLHWQKTTGTGLPAKALRDTPLTVCFRQGGERFRPAGRHHTQTLKKLFQEAAIPPWERNRLPLLYRDNVLLAVVGLGTAADYSVAPHETGWQAVLESPSAMVSGIV</sequence>
<comment type="function">
    <text evidence="8">Ligates lysine onto the cytidine present at position 34 of the AUA codon-specific tRNA(Ile) that contains the anticodon CAU, in an ATP-dependent manner. Cytidine is converted to lysidine, thus changing the amino acid specificity of the tRNA from methionine to isoleucine.</text>
</comment>
<dbReference type="InterPro" id="IPR011063">
    <property type="entry name" value="TilS/TtcA_N"/>
</dbReference>
<dbReference type="InterPro" id="IPR012796">
    <property type="entry name" value="Lysidine-tRNA-synth_C"/>
</dbReference>
<dbReference type="SUPFAM" id="SSF82829">
    <property type="entry name" value="MesJ substrate recognition domain-like"/>
    <property type="match status" value="1"/>
</dbReference>
<dbReference type="InterPro" id="IPR012795">
    <property type="entry name" value="tRNA_Ile_lys_synt_N"/>
</dbReference>
<evidence type="ECO:0000313" key="10">
    <source>
        <dbReference type="EMBL" id="PIE82756.1"/>
    </source>
</evidence>
<comment type="catalytic activity">
    <reaction evidence="7 8">
        <text>cytidine(34) in tRNA(Ile2) + L-lysine + ATP = lysidine(34) in tRNA(Ile2) + AMP + diphosphate + H(+)</text>
        <dbReference type="Rhea" id="RHEA:43744"/>
        <dbReference type="Rhea" id="RHEA-COMP:10625"/>
        <dbReference type="Rhea" id="RHEA-COMP:10670"/>
        <dbReference type="ChEBI" id="CHEBI:15378"/>
        <dbReference type="ChEBI" id="CHEBI:30616"/>
        <dbReference type="ChEBI" id="CHEBI:32551"/>
        <dbReference type="ChEBI" id="CHEBI:33019"/>
        <dbReference type="ChEBI" id="CHEBI:82748"/>
        <dbReference type="ChEBI" id="CHEBI:83665"/>
        <dbReference type="ChEBI" id="CHEBI:456215"/>
        <dbReference type="EC" id="6.3.4.19"/>
    </reaction>
</comment>
<evidence type="ECO:0000256" key="8">
    <source>
        <dbReference type="HAMAP-Rule" id="MF_01161"/>
    </source>
</evidence>
<evidence type="ECO:0000313" key="11">
    <source>
        <dbReference type="Proteomes" id="UP000229278"/>
    </source>
</evidence>
<dbReference type="PANTHER" id="PTHR43033:SF1">
    <property type="entry name" value="TRNA(ILE)-LYSIDINE SYNTHASE-RELATED"/>
    <property type="match status" value="1"/>
</dbReference>
<evidence type="ECO:0000256" key="6">
    <source>
        <dbReference type="ARBA" id="ARBA00022840"/>
    </source>
</evidence>
<proteinExistence type="inferred from homology"/>
<dbReference type="NCBIfam" id="TIGR02433">
    <property type="entry name" value="lysidine_TilS_C"/>
    <property type="match status" value="1"/>
</dbReference>
<name>A0A2G6PDW3_9GAMM</name>
<evidence type="ECO:0000256" key="3">
    <source>
        <dbReference type="ARBA" id="ARBA00022598"/>
    </source>
</evidence>
<keyword evidence="3 8" id="KW-0436">Ligase</keyword>
<dbReference type="SMART" id="SM00977">
    <property type="entry name" value="TilS_C"/>
    <property type="match status" value="1"/>
</dbReference>
<dbReference type="CDD" id="cd01992">
    <property type="entry name" value="TilS_N"/>
    <property type="match status" value="1"/>
</dbReference>
<keyword evidence="4 8" id="KW-0819">tRNA processing</keyword>
<dbReference type="AlphaFoldDB" id="A0A2G6PDW3"/>
<keyword evidence="5" id="KW-0547">Nucleotide-binding</keyword>
<gene>
    <name evidence="8 10" type="primary">tilS</name>
    <name evidence="10" type="ORF">CSA09_05300</name>
</gene>
<comment type="subcellular location">
    <subcellularLocation>
        <location evidence="1 8">Cytoplasm</location>
    </subcellularLocation>
</comment>
<dbReference type="Gene3D" id="3.40.50.620">
    <property type="entry name" value="HUPs"/>
    <property type="match status" value="1"/>
</dbReference>
<dbReference type="Pfam" id="PF11734">
    <property type="entry name" value="TilS_C"/>
    <property type="match status" value="1"/>
</dbReference>
<dbReference type="HAMAP" id="MF_01161">
    <property type="entry name" value="tRNA_Ile_lys_synt"/>
    <property type="match status" value="1"/>
</dbReference>
<dbReference type="Proteomes" id="UP000229278">
    <property type="component" value="Unassembled WGS sequence"/>
</dbReference>
<dbReference type="Pfam" id="PF01171">
    <property type="entry name" value="ATP_bind_3"/>
    <property type="match status" value="1"/>
</dbReference>
<dbReference type="Pfam" id="PF09179">
    <property type="entry name" value="TilS"/>
    <property type="match status" value="1"/>
</dbReference>
<dbReference type="NCBIfam" id="TIGR02432">
    <property type="entry name" value="lysidine_TilS_N"/>
    <property type="match status" value="1"/>
</dbReference>
<feature type="domain" description="Lysidine-tRNA(Ile) synthetase C-terminal" evidence="9">
    <location>
        <begin position="341"/>
        <end position="414"/>
    </location>
</feature>
<evidence type="ECO:0000256" key="1">
    <source>
        <dbReference type="ARBA" id="ARBA00004496"/>
    </source>
</evidence>
<dbReference type="EMBL" id="PDTV01000013">
    <property type="protein sequence ID" value="PIE82756.1"/>
    <property type="molecule type" value="Genomic_DNA"/>
</dbReference>
<comment type="similarity">
    <text evidence="8">Belongs to the tRNA(Ile)-lysidine synthase family.</text>
</comment>
<dbReference type="PANTHER" id="PTHR43033">
    <property type="entry name" value="TRNA(ILE)-LYSIDINE SYNTHASE-RELATED"/>
    <property type="match status" value="1"/>
</dbReference>
<evidence type="ECO:0000256" key="2">
    <source>
        <dbReference type="ARBA" id="ARBA00022490"/>
    </source>
</evidence>
<organism evidence="10 11">
    <name type="scientific">Candidatus Contendibacter odensensis</name>
    <dbReference type="NCBI Taxonomy" id="1400860"/>
    <lineage>
        <taxon>Bacteria</taxon>
        <taxon>Pseudomonadati</taxon>
        <taxon>Pseudomonadota</taxon>
        <taxon>Gammaproteobacteria</taxon>
        <taxon>Candidatus Competibacteraceae</taxon>
        <taxon>Candidatus Contendibacter</taxon>
    </lineage>
</organism>
<keyword evidence="2 8" id="KW-0963">Cytoplasm</keyword>
<dbReference type="EC" id="6.3.4.19" evidence="8"/>
<keyword evidence="6" id="KW-0067">ATP-binding</keyword>
<dbReference type="InterPro" id="IPR014729">
    <property type="entry name" value="Rossmann-like_a/b/a_fold"/>
</dbReference>
<evidence type="ECO:0000256" key="7">
    <source>
        <dbReference type="ARBA" id="ARBA00048539"/>
    </source>
</evidence>
<accession>A0A2G6PDW3</accession>
<dbReference type="InterPro" id="IPR015262">
    <property type="entry name" value="tRNA_Ile_lys_synt_subst-bd"/>
</dbReference>
<protein>
    <recommendedName>
        <fullName evidence="8">tRNA(Ile)-lysidine synthase</fullName>
        <ecNumber evidence="8">6.3.4.19</ecNumber>
    </recommendedName>
    <alternativeName>
        <fullName evidence="8">tRNA(Ile)-2-lysyl-cytidine synthase</fullName>
    </alternativeName>
    <alternativeName>
        <fullName evidence="8">tRNA(Ile)-lysidine synthetase</fullName>
    </alternativeName>
</protein>
<dbReference type="InterPro" id="IPR012094">
    <property type="entry name" value="tRNA_Ile_lys_synt"/>
</dbReference>
<evidence type="ECO:0000256" key="4">
    <source>
        <dbReference type="ARBA" id="ARBA00022694"/>
    </source>
</evidence>
<dbReference type="GO" id="GO:0006400">
    <property type="term" value="P:tRNA modification"/>
    <property type="evidence" value="ECO:0007669"/>
    <property type="project" value="UniProtKB-UniRule"/>
</dbReference>
<reference evidence="10 11" key="1">
    <citation type="submission" date="2017-10" db="EMBL/GenBank/DDBJ databases">
        <title>Novel microbial diversity and functional potential in the marine mammal oral microbiome.</title>
        <authorList>
            <person name="Dudek N.K."/>
            <person name="Sun C.L."/>
            <person name="Burstein D."/>
            <person name="Kantor R.S."/>
            <person name="Aliaga Goltsman D.S."/>
            <person name="Bik E.M."/>
            <person name="Thomas B.C."/>
            <person name="Banfield J.F."/>
            <person name="Relman D.A."/>
        </authorList>
    </citation>
    <scope>NUCLEOTIDE SEQUENCE [LARGE SCALE GENOMIC DNA]</scope>
    <source>
        <strain evidence="10">DOLJORAL78_50_517</strain>
    </source>
</reference>
<comment type="caution">
    <text evidence="8">Lacks conserved residue(s) required for the propagation of feature annotation.</text>
</comment>
<comment type="caution">
    <text evidence="10">The sequence shown here is derived from an EMBL/GenBank/DDBJ whole genome shotgun (WGS) entry which is preliminary data.</text>
</comment>
<dbReference type="Gene3D" id="1.20.59.20">
    <property type="match status" value="1"/>
</dbReference>
<evidence type="ECO:0000259" key="9">
    <source>
        <dbReference type="SMART" id="SM00977"/>
    </source>
</evidence>
<dbReference type="SUPFAM" id="SSF52402">
    <property type="entry name" value="Adenine nucleotide alpha hydrolases-like"/>
    <property type="match status" value="1"/>
</dbReference>
<dbReference type="GO" id="GO:0005737">
    <property type="term" value="C:cytoplasm"/>
    <property type="evidence" value="ECO:0007669"/>
    <property type="project" value="UniProtKB-SubCell"/>
</dbReference>
<evidence type="ECO:0000256" key="5">
    <source>
        <dbReference type="ARBA" id="ARBA00022741"/>
    </source>
</evidence>